<gene>
    <name evidence="1" type="ORF">G6L72_06105</name>
    <name evidence="2" type="ORF">G6M88_13660</name>
</gene>
<organism evidence="2 3">
    <name type="scientific">Agrobacterium rubi</name>
    <dbReference type="NCBI Taxonomy" id="28099"/>
    <lineage>
        <taxon>Bacteria</taxon>
        <taxon>Pseudomonadati</taxon>
        <taxon>Pseudomonadota</taxon>
        <taxon>Alphaproteobacteria</taxon>
        <taxon>Hyphomicrobiales</taxon>
        <taxon>Rhizobiaceae</taxon>
        <taxon>Rhizobium/Agrobacterium group</taxon>
        <taxon>Agrobacterium</taxon>
    </lineage>
</organism>
<dbReference type="Proteomes" id="UP000822331">
    <property type="component" value="Unassembled WGS sequence"/>
</dbReference>
<name>A0AAE7R3A4_9HYPH</name>
<dbReference type="KEGG" id="arui:G6M88_13660"/>
<evidence type="ECO:0000313" key="4">
    <source>
        <dbReference type="Proteomes" id="UP000822331"/>
    </source>
</evidence>
<sequence>MWWADAIEFCEANAIAWGRYVMLLRASGADFLGESRNPQIQFPRRALLQHTRVKQVGFINDQLLTVRHDTGKVLRIALVYNYDLAPEDMRNARERLGEFDLILKNNPNGSILDGVTEAAESIGAEVYEYQVCSGI</sequence>
<dbReference type="Proteomes" id="UP000663912">
    <property type="component" value="Chromosome 1"/>
</dbReference>
<evidence type="ECO:0000313" key="2">
    <source>
        <dbReference type="EMBL" id="QTG01370.1"/>
    </source>
</evidence>
<evidence type="ECO:0000313" key="1">
    <source>
        <dbReference type="EMBL" id="NTF36289.1"/>
    </source>
</evidence>
<dbReference type="RefSeq" id="WP_065701206.1">
    <property type="nucleotide sequence ID" value="NZ_CP049206.1"/>
</dbReference>
<dbReference type="AlphaFoldDB" id="A0AAE7R3A4"/>
<accession>A0AAE7R3A4</accession>
<dbReference type="EMBL" id="JAAMCP010000004">
    <property type="protein sequence ID" value="NTF36289.1"/>
    <property type="molecule type" value="Genomic_DNA"/>
</dbReference>
<reference evidence="2" key="2">
    <citation type="submission" date="2020-02" db="EMBL/GenBank/DDBJ databases">
        <title>Unexpected conservation and global transmission of agrobacterial virulence plasmids.</title>
        <authorList>
            <person name="Weisberg A.J."/>
            <person name="Davis E.W. II"/>
            <person name="Tabima J.R."/>
            <person name="Belcher M.S."/>
            <person name="Miller M."/>
            <person name="Kuo C.-H."/>
            <person name="Loper J.E."/>
            <person name="Grunwald N.J."/>
            <person name="Putnam M.L."/>
            <person name="Chang J.H."/>
        </authorList>
    </citation>
    <scope>NUCLEOTIDE SEQUENCE</scope>
    <source>
        <strain evidence="2">W2/73</strain>
    </source>
</reference>
<reference evidence="1 4" key="1">
    <citation type="journal article" date="2020" name="Science">
        <title>Unexpected conservation and global transmission of agrobacterial virulence plasmids.</title>
        <authorList>
            <person name="Weisberg A.J."/>
            <person name="Davis E.W. 2nd"/>
            <person name="Tabima J."/>
            <person name="Belcher M.S."/>
            <person name="Miller M."/>
            <person name="Kuo C.H."/>
            <person name="Loper J.E."/>
            <person name="Grunwald N.J."/>
            <person name="Putnam M.L."/>
            <person name="Chang J.H."/>
        </authorList>
    </citation>
    <scope>NUCLEOTIDE SEQUENCE [LARGE SCALE GENOMIC DNA]</scope>
    <source>
        <strain evidence="1 4">A19/93</strain>
    </source>
</reference>
<evidence type="ECO:0000313" key="3">
    <source>
        <dbReference type="Proteomes" id="UP000663912"/>
    </source>
</evidence>
<keyword evidence="4" id="KW-1185">Reference proteome</keyword>
<protein>
    <submittedName>
        <fullName evidence="2">Uncharacterized protein</fullName>
    </submittedName>
</protein>
<proteinExistence type="predicted"/>
<dbReference type="EMBL" id="CP049206">
    <property type="protein sequence ID" value="QTG01370.1"/>
    <property type="molecule type" value="Genomic_DNA"/>
</dbReference>